<feature type="compositionally biased region" description="Polar residues" evidence="1">
    <location>
        <begin position="214"/>
        <end position="227"/>
    </location>
</feature>
<protein>
    <submittedName>
        <fullName evidence="2">Uncharacterized protein</fullName>
    </submittedName>
</protein>
<dbReference type="Proteomes" id="UP000092666">
    <property type="component" value="Unassembled WGS sequence"/>
</dbReference>
<dbReference type="OrthoDB" id="2564921at2759"/>
<feature type="compositionally biased region" description="Low complexity" evidence="1">
    <location>
        <begin position="137"/>
        <end position="150"/>
    </location>
</feature>
<keyword evidence="3" id="KW-1185">Reference proteome</keyword>
<evidence type="ECO:0000256" key="1">
    <source>
        <dbReference type="SAM" id="MobiDB-lite"/>
    </source>
</evidence>
<feature type="compositionally biased region" description="Basic and acidic residues" evidence="1">
    <location>
        <begin position="62"/>
        <end position="85"/>
    </location>
</feature>
<reference evidence="3" key="2">
    <citation type="submission" date="2013-12" db="EMBL/GenBank/DDBJ databases">
        <title>Evolution of pathogenesis and genome organization in the Tremellales.</title>
        <authorList>
            <person name="Cuomo C."/>
            <person name="Litvintseva A."/>
            <person name="Heitman J."/>
            <person name="Chen Y."/>
            <person name="Sun S."/>
            <person name="Springer D."/>
            <person name="Dromer F."/>
            <person name="Young S."/>
            <person name="Zeng Q."/>
            <person name="Chapman S."/>
            <person name="Gujja S."/>
            <person name="Saif S."/>
            <person name="Birren B."/>
        </authorList>
    </citation>
    <scope>NUCLEOTIDE SEQUENCE [LARGE SCALE GENOMIC DNA]</scope>
    <source>
        <strain evidence="3">BCC8398</strain>
    </source>
</reference>
<feature type="compositionally biased region" description="Low complexity" evidence="1">
    <location>
        <begin position="101"/>
        <end position="113"/>
    </location>
</feature>
<feature type="compositionally biased region" description="Acidic residues" evidence="1">
    <location>
        <begin position="86"/>
        <end position="97"/>
    </location>
</feature>
<accession>A0A1B9GJI6</accession>
<feature type="compositionally biased region" description="Low complexity" evidence="1">
    <location>
        <begin position="275"/>
        <end position="288"/>
    </location>
</feature>
<gene>
    <name evidence="2" type="ORF">I316_07265</name>
</gene>
<evidence type="ECO:0000313" key="2">
    <source>
        <dbReference type="EMBL" id="OCF31133.1"/>
    </source>
</evidence>
<feature type="region of interest" description="Disordered" evidence="1">
    <location>
        <begin position="272"/>
        <end position="311"/>
    </location>
</feature>
<feature type="compositionally biased region" description="Low complexity" evidence="1">
    <location>
        <begin position="228"/>
        <end position="248"/>
    </location>
</feature>
<feature type="region of interest" description="Disordered" evidence="1">
    <location>
        <begin position="35"/>
        <end position="159"/>
    </location>
</feature>
<sequence>MLETVVGQLLARRLEYSYSDTPFIDTVIISNSNTNPGSAACRSSHESSHQRRHVFGRQGQRSTDRDRNKERFNSREDLEGEHNSAEEQEDLDSDMAELSDSRSSVHTSSRPVTPSNPIPHPGAIHILRGGSSHTSKPSNSGSLSNNSPPGNGSGPAGAGEGVFTLAHKAEKILGLVPGTLGHARACLENARDEVRRTADSKSPTPEPLLPGYSFSGSNPTTSANAKTNNNGHAHGHANSNSTGSATAPAPAPGMRDRIQTRARKAMSVAGFPGYSSHSHSSSHDSGSSKMNGVVLGIGGREEEERRERRRKAADGVIYWQREVARLEEEAEAAMAAHGRR</sequence>
<name>A0A1B9GJI6_9TREE</name>
<dbReference type="AlphaFoldDB" id="A0A1B9GJI6"/>
<feature type="region of interest" description="Disordered" evidence="1">
    <location>
        <begin position="193"/>
        <end position="254"/>
    </location>
</feature>
<evidence type="ECO:0000313" key="3">
    <source>
        <dbReference type="Proteomes" id="UP000092666"/>
    </source>
</evidence>
<dbReference type="EMBL" id="KI669513">
    <property type="protein sequence ID" value="OCF31133.1"/>
    <property type="molecule type" value="Genomic_DNA"/>
</dbReference>
<proteinExistence type="predicted"/>
<reference evidence="2 3" key="1">
    <citation type="submission" date="2013-07" db="EMBL/GenBank/DDBJ databases">
        <title>The Genome Sequence of Cryptococcus heveanensis BCC8398.</title>
        <authorList>
            <consortium name="The Broad Institute Genome Sequencing Platform"/>
            <person name="Cuomo C."/>
            <person name="Litvintseva A."/>
            <person name="Chen Y."/>
            <person name="Heitman J."/>
            <person name="Sun S."/>
            <person name="Springer D."/>
            <person name="Dromer F."/>
            <person name="Young S.K."/>
            <person name="Zeng Q."/>
            <person name="Gargeya S."/>
            <person name="Fitzgerald M."/>
            <person name="Abouelleil A."/>
            <person name="Alvarado L."/>
            <person name="Berlin A.M."/>
            <person name="Chapman S.B."/>
            <person name="Dewar J."/>
            <person name="Goldberg J."/>
            <person name="Griggs A."/>
            <person name="Gujja S."/>
            <person name="Hansen M."/>
            <person name="Howarth C."/>
            <person name="Imamovic A."/>
            <person name="Larimer J."/>
            <person name="McCowan C."/>
            <person name="Murphy C."/>
            <person name="Pearson M."/>
            <person name="Priest M."/>
            <person name="Roberts A."/>
            <person name="Saif S."/>
            <person name="Shea T."/>
            <person name="Sykes S."/>
            <person name="Wortman J."/>
            <person name="Nusbaum C."/>
            <person name="Birren B."/>
        </authorList>
    </citation>
    <scope>NUCLEOTIDE SEQUENCE [LARGE SCALE GENOMIC DNA]</scope>
    <source>
        <strain evidence="2 3">BCC8398</strain>
    </source>
</reference>
<organism evidence="2 3">
    <name type="scientific">Kwoniella heveanensis BCC8398</name>
    <dbReference type="NCBI Taxonomy" id="1296120"/>
    <lineage>
        <taxon>Eukaryota</taxon>
        <taxon>Fungi</taxon>
        <taxon>Dikarya</taxon>
        <taxon>Basidiomycota</taxon>
        <taxon>Agaricomycotina</taxon>
        <taxon>Tremellomycetes</taxon>
        <taxon>Tremellales</taxon>
        <taxon>Cryptococcaceae</taxon>
        <taxon>Kwoniella</taxon>
    </lineage>
</organism>